<dbReference type="RefSeq" id="WP_188414333.1">
    <property type="nucleotide sequence ID" value="NZ_BMDO01000001.1"/>
</dbReference>
<organism evidence="1 2">
    <name type="scientific">Mucilaginibacter galii</name>
    <dbReference type="NCBI Taxonomy" id="2005073"/>
    <lineage>
        <taxon>Bacteria</taxon>
        <taxon>Pseudomonadati</taxon>
        <taxon>Bacteroidota</taxon>
        <taxon>Sphingobacteriia</taxon>
        <taxon>Sphingobacteriales</taxon>
        <taxon>Sphingobacteriaceae</taxon>
        <taxon>Mucilaginibacter</taxon>
    </lineage>
</organism>
<accession>A0A917J784</accession>
<dbReference type="AlphaFoldDB" id="A0A917J784"/>
<dbReference type="Pfam" id="PF19891">
    <property type="entry name" value="DUF6364"/>
    <property type="match status" value="1"/>
</dbReference>
<dbReference type="InterPro" id="IPR045944">
    <property type="entry name" value="DUF6364"/>
</dbReference>
<reference evidence="1" key="1">
    <citation type="journal article" date="2014" name="Int. J. Syst. Evol. Microbiol.">
        <title>Complete genome sequence of Corynebacterium casei LMG S-19264T (=DSM 44701T), isolated from a smear-ripened cheese.</title>
        <authorList>
            <consortium name="US DOE Joint Genome Institute (JGI-PGF)"/>
            <person name="Walter F."/>
            <person name="Albersmeier A."/>
            <person name="Kalinowski J."/>
            <person name="Ruckert C."/>
        </authorList>
    </citation>
    <scope>NUCLEOTIDE SEQUENCE</scope>
    <source>
        <strain evidence="1">CCM 8711</strain>
    </source>
</reference>
<keyword evidence="2" id="KW-1185">Reference proteome</keyword>
<name>A0A917J784_9SPHI</name>
<proteinExistence type="predicted"/>
<comment type="caution">
    <text evidence="1">The sequence shown here is derived from an EMBL/GenBank/DDBJ whole genome shotgun (WGS) entry which is preliminary data.</text>
</comment>
<sequence length="95" mass="11059">MTAIQITLNLEKDTAEKIKEYVAKQQLNLNVLLENHLRDIVSQNNIPDIEEKKFDLKNREISPEILALTGIIKGDYTDEDVDNMKYEYLKEKHGL</sequence>
<reference evidence="1" key="2">
    <citation type="submission" date="2020-09" db="EMBL/GenBank/DDBJ databases">
        <authorList>
            <person name="Sun Q."/>
            <person name="Sedlacek I."/>
        </authorList>
    </citation>
    <scope>NUCLEOTIDE SEQUENCE</scope>
    <source>
        <strain evidence="1">CCM 8711</strain>
    </source>
</reference>
<dbReference type="Proteomes" id="UP000662074">
    <property type="component" value="Unassembled WGS sequence"/>
</dbReference>
<protein>
    <submittedName>
        <fullName evidence="1">Uncharacterized protein</fullName>
    </submittedName>
</protein>
<dbReference type="EMBL" id="BMDO01000001">
    <property type="protein sequence ID" value="GGI49786.1"/>
    <property type="molecule type" value="Genomic_DNA"/>
</dbReference>
<evidence type="ECO:0000313" key="2">
    <source>
        <dbReference type="Proteomes" id="UP000662074"/>
    </source>
</evidence>
<gene>
    <name evidence="1" type="ORF">GCM10011425_09980</name>
</gene>
<evidence type="ECO:0000313" key="1">
    <source>
        <dbReference type="EMBL" id="GGI49786.1"/>
    </source>
</evidence>